<reference evidence="3" key="1">
    <citation type="submission" date="2010-08" db="EMBL/GenBank/DDBJ databases">
        <title>Genome sequence of Parvularcula bermudensis HTCC2503.</title>
        <authorList>
            <person name="Kang D.-M."/>
            <person name="Oh H.-M."/>
            <person name="Cho J.-C."/>
        </authorList>
    </citation>
    <scope>NUCLEOTIDE SEQUENCE [LARGE SCALE GENOMIC DNA]</scope>
    <source>
        <strain evidence="3">ATCC BAA-594 / HTCC2503 / KCTC 12087</strain>
    </source>
</reference>
<evidence type="ECO:0000256" key="1">
    <source>
        <dbReference type="SAM" id="SignalP"/>
    </source>
</evidence>
<name>E0TG00_PARBH</name>
<proteinExistence type="predicted"/>
<gene>
    <name evidence="2" type="ordered locus">PB2503_10339</name>
</gene>
<dbReference type="Proteomes" id="UP000001302">
    <property type="component" value="Chromosome"/>
</dbReference>
<sequence length="131" mass="13667">MTSFVRRMIAAGMALGLALGMAVAFEAAPQSRTVREAPTATVKPMTAQISPSMMKKAEPVYKIFEAGPSQPVVAGTQLMPRPTTPPKYTCTSTSCSCAGSYDCVKMIAADEKCDESTVGCNDSGCTCSPAN</sequence>
<evidence type="ECO:0000313" key="2">
    <source>
        <dbReference type="EMBL" id="ADM10119.1"/>
    </source>
</evidence>
<feature type="signal peptide" evidence="1">
    <location>
        <begin position="1"/>
        <end position="24"/>
    </location>
</feature>
<evidence type="ECO:0000313" key="3">
    <source>
        <dbReference type="Proteomes" id="UP000001302"/>
    </source>
</evidence>
<dbReference type="EMBL" id="CP002156">
    <property type="protein sequence ID" value="ADM10119.1"/>
    <property type="molecule type" value="Genomic_DNA"/>
</dbReference>
<dbReference type="KEGG" id="pbr:PB2503_10339"/>
<keyword evidence="1" id="KW-0732">Signal</keyword>
<accession>E0TG00</accession>
<keyword evidence="3" id="KW-1185">Reference proteome</keyword>
<protein>
    <submittedName>
        <fullName evidence="2">Uncharacterized protein</fullName>
    </submittedName>
</protein>
<dbReference type="HOGENOM" id="CLU_1925544_0_0_5"/>
<dbReference type="STRING" id="314260.PB2503_10339"/>
<organism evidence="2 3">
    <name type="scientific">Parvularcula bermudensis (strain ATCC BAA-594 / HTCC2503 / KCTC 12087)</name>
    <dbReference type="NCBI Taxonomy" id="314260"/>
    <lineage>
        <taxon>Bacteria</taxon>
        <taxon>Pseudomonadati</taxon>
        <taxon>Pseudomonadota</taxon>
        <taxon>Alphaproteobacteria</taxon>
        <taxon>Parvularculales</taxon>
        <taxon>Parvularculaceae</taxon>
        <taxon>Parvularcula</taxon>
    </lineage>
</organism>
<dbReference type="RefSeq" id="WP_013301093.1">
    <property type="nucleotide sequence ID" value="NC_014414.1"/>
</dbReference>
<feature type="chain" id="PRO_5003140607" evidence="1">
    <location>
        <begin position="25"/>
        <end position="131"/>
    </location>
</feature>
<reference evidence="2 3" key="2">
    <citation type="journal article" date="2011" name="J. Bacteriol.">
        <title>Complete genome sequence of strain HTCC2503T of Parvularcula bermudensis, the type species of the order "Parvularculales" in the class Alphaproteobacteria.</title>
        <authorList>
            <person name="Oh H.M."/>
            <person name="Kang I."/>
            <person name="Vergin K.L."/>
            <person name="Kang D."/>
            <person name="Rhee K.H."/>
            <person name="Giovannoni S.J."/>
            <person name="Cho J.C."/>
        </authorList>
    </citation>
    <scope>NUCLEOTIDE SEQUENCE [LARGE SCALE GENOMIC DNA]</scope>
    <source>
        <strain evidence="3">ATCC BAA-594 / HTCC2503 / KCTC 12087</strain>
    </source>
</reference>
<dbReference type="AlphaFoldDB" id="E0TG00"/>